<dbReference type="OrthoDB" id="2304312at2759"/>
<evidence type="ECO:0000256" key="2">
    <source>
        <dbReference type="ARBA" id="ARBA00004613"/>
    </source>
</evidence>
<accession>A0A9P6QRX6</accession>
<dbReference type="Pfam" id="PF20147">
    <property type="entry name" value="Crinkler"/>
    <property type="match status" value="1"/>
</dbReference>
<keyword evidence="6" id="KW-1185">Reference proteome</keyword>
<protein>
    <recommendedName>
        <fullName evidence="4">Crinkler effector protein N-terminal domain-containing protein</fullName>
    </recommendedName>
</protein>
<evidence type="ECO:0000313" key="5">
    <source>
        <dbReference type="EMBL" id="KAG0285780.1"/>
    </source>
</evidence>
<dbReference type="GO" id="GO:0043657">
    <property type="term" value="C:host cell"/>
    <property type="evidence" value="ECO:0007669"/>
    <property type="project" value="UniProtKB-SubCell"/>
</dbReference>
<reference evidence="5" key="1">
    <citation type="journal article" date="2020" name="Fungal Divers.">
        <title>Resolving the Mortierellaceae phylogeny through synthesis of multi-gene phylogenetics and phylogenomics.</title>
        <authorList>
            <person name="Vandepol N."/>
            <person name="Liber J."/>
            <person name="Desiro A."/>
            <person name="Na H."/>
            <person name="Kennedy M."/>
            <person name="Barry K."/>
            <person name="Grigoriev I.V."/>
            <person name="Miller A.N."/>
            <person name="O'Donnell K."/>
            <person name="Stajich J.E."/>
            <person name="Bonito G."/>
        </authorList>
    </citation>
    <scope>NUCLEOTIDE SEQUENCE</scope>
    <source>
        <strain evidence="5">NVP60</strain>
    </source>
</reference>
<dbReference type="GO" id="GO:0005576">
    <property type="term" value="C:extracellular region"/>
    <property type="evidence" value="ECO:0007669"/>
    <property type="project" value="UniProtKB-SubCell"/>
</dbReference>
<proteinExistence type="predicted"/>
<evidence type="ECO:0000313" key="6">
    <source>
        <dbReference type="Proteomes" id="UP000823405"/>
    </source>
</evidence>
<dbReference type="AlphaFoldDB" id="A0A9P6QRX6"/>
<feature type="non-terminal residue" evidence="5">
    <location>
        <position position="144"/>
    </location>
</feature>
<evidence type="ECO:0000256" key="1">
    <source>
        <dbReference type="ARBA" id="ARBA00004340"/>
    </source>
</evidence>
<name>A0A9P6QRX6_9FUNG</name>
<organism evidence="5 6">
    <name type="scientific">Linnemannia gamsii</name>
    <dbReference type="NCBI Taxonomy" id="64522"/>
    <lineage>
        <taxon>Eukaryota</taxon>
        <taxon>Fungi</taxon>
        <taxon>Fungi incertae sedis</taxon>
        <taxon>Mucoromycota</taxon>
        <taxon>Mortierellomycotina</taxon>
        <taxon>Mortierellomycetes</taxon>
        <taxon>Mortierellales</taxon>
        <taxon>Mortierellaceae</taxon>
        <taxon>Linnemannia</taxon>
    </lineage>
</organism>
<comment type="caution">
    <text evidence="5">The sequence shown here is derived from an EMBL/GenBank/DDBJ whole genome shotgun (WGS) entry which is preliminary data.</text>
</comment>
<feature type="domain" description="Crinkler effector protein N-terminal" evidence="4">
    <location>
        <begin position="2"/>
        <end position="84"/>
    </location>
</feature>
<comment type="subcellular location">
    <subcellularLocation>
        <location evidence="1">Host cell</location>
    </subcellularLocation>
    <subcellularLocation>
        <location evidence="2">Secreted</location>
    </subcellularLocation>
</comment>
<evidence type="ECO:0000256" key="3">
    <source>
        <dbReference type="ARBA" id="ARBA00022525"/>
    </source>
</evidence>
<keyword evidence="3" id="KW-0964">Secreted</keyword>
<dbReference type="EMBL" id="JAAAIN010003422">
    <property type="protein sequence ID" value="KAG0285780.1"/>
    <property type="molecule type" value="Genomic_DNA"/>
</dbReference>
<dbReference type="InterPro" id="IPR045379">
    <property type="entry name" value="Crinkler_N"/>
</dbReference>
<gene>
    <name evidence="5" type="ORF">BGZ97_007676</name>
</gene>
<evidence type="ECO:0000259" key="4">
    <source>
        <dbReference type="Pfam" id="PF20147"/>
    </source>
</evidence>
<sequence length="144" mass="15847">MNAFPVPISSAETVGELKDKIKTKKAPRFDDVAADELSLWRVSIPDDDDDDEIPIDKKKLRATRGLLEVFPDKPPKNTIHVIVERPPSGDLRADIEKIADRFFAAGSPASDFLDANVRGEFKLPITTSGIKGLPKVLRRGVTAK</sequence>
<dbReference type="Proteomes" id="UP000823405">
    <property type="component" value="Unassembled WGS sequence"/>
</dbReference>